<comment type="catalytic activity">
    <reaction evidence="1">
        <text>ATP + protein L-histidine = ADP + protein N-phospho-L-histidine.</text>
        <dbReference type="EC" id="2.7.13.3"/>
    </reaction>
</comment>
<proteinExistence type="predicted"/>
<dbReference type="EMBL" id="MBEW02000006">
    <property type="protein sequence ID" value="RDY21513.1"/>
    <property type="molecule type" value="Genomic_DNA"/>
</dbReference>
<keyword evidence="6 12" id="KW-0812">Transmembrane</keyword>
<dbReference type="GO" id="GO:0016036">
    <property type="term" value="P:cellular response to phosphate starvation"/>
    <property type="evidence" value="ECO:0007669"/>
    <property type="project" value="TreeGrafter"/>
</dbReference>
<keyword evidence="9" id="KW-0902">Two-component regulatory system</keyword>
<evidence type="ECO:0000256" key="6">
    <source>
        <dbReference type="ARBA" id="ARBA00022692"/>
    </source>
</evidence>
<dbReference type="PROSITE" id="PS50109">
    <property type="entry name" value="HIS_KIN"/>
    <property type="match status" value="1"/>
</dbReference>
<keyword evidence="11" id="KW-0175">Coiled coil</keyword>
<keyword evidence="8 12" id="KW-1133">Transmembrane helix</keyword>
<dbReference type="InterPro" id="IPR036890">
    <property type="entry name" value="HATPase_C_sf"/>
</dbReference>
<evidence type="ECO:0000256" key="11">
    <source>
        <dbReference type="SAM" id="Coils"/>
    </source>
</evidence>
<feature type="coiled-coil region" evidence="11">
    <location>
        <begin position="63"/>
        <end position="90"/>
    </location>
</feature>
<name>A0A371ILY1_9FIRM</name>
<dbReference type="InterPro" id="IPR050351">
    <property type="entry name" value="BphY/WalK/GraS-like"/>
</dbReference>
<dbReference type="InterPro" id="IPR003594">
    <property type="entry name" value="HATPase_dom"/>
</dbReference>
<dbReference type="Proteomes" id="UP000093352">
    <property type="component" value="Unassembled WGS sequence"/>
</dbReference>
<evidence type="ECO:0000256" key="2">
    <source>
        <dbReference type="ARBA" id="ARBA00004651"/>
    </source>
</evidence>
<evidence type="ECO:0000256" key="8">
    <source>
        <dbReference type="ARBA" id="ARBA00022989"/>
    </source>
</evidence>
<dbReference type="SUPFAM" id="SSF55874">
    <property type="entry name" value="ATPase domain of HSP90 chaperone/DNA topoisomerase II/histidine kinase"/>
    <property type="match status" value="1"/>
</dbReference>
<dbReference type="GO" id="GO:0004721">
    <property type="term" value="F:phosphoprotein phosphatase activity"/>
    <property type="evidence" value="ECO:0007669"/>
    <property type="project" value="TreeGrafter"/>
</dbReference>
<dbReference type="PANTHER" id="PTHR45453">
    <property type="entry name" value="PHOSPHATE REGULON SENSOR PROTEIN PHOR"/>
    <property type="match status" value="1"/>
</dbReference>
<dbReference type="RefSeq" id="WP_068912399.1">
    <property type="nucleotide sequence ID" value="NZ_MBEW02000006.1"/>
</dbReference>
<dbReference type="Gene3D" id="3.30.565.10">
    <property type="entry name" value="Histidine kinase-like ATPase, C-terminal domain"/>
    <property type="match status" value="1"/>
</dbReference>
<evidence type="ECO:0000256" key="3">
    <source>
        <dbReference type="ARBA" id="ARBA00012438"/>
    </source>
</evidence>
<keyword evidence="10 12" id="KW-0472">Membrane</keyword>
<dbReference type="Pfam" id="PF02518">
    <property type="entry name" value="HATPase_c"/>
    <property type="match status" value="1"/>
</dbReference>
<feature type="domain" description="Histidine kinase" evidence="13">
    <location>
        <begin position="97"/>
        <end position="296"/>
    </location>
</feature>
<evidence type="ECO:0000256" key="5">
    <source>
        <dbReference type="ARBA" id="ARBA00022679"/>
    </source>
</evidence>
<feature type="transmembrane region" description="Helical" evidence="12">
    <location>
        <begin position="37"/>
        <end position="60"/>
    </location>
</feature>
<evidence type="ECO:0000256" key="10">
    <source>
        <dbReference type="ARBA" id="ARBA00023136"/>
    </source>
</evidence>
<dbReference type="AlphaFoldDB" id="A0A371ILY1"/>
<gene>
    <name evidence="14" type="ORF">BBG48_003950</name>
</gene>
<evidence type="ECO:0000256" key="12">
    <source>
        <dbReference type="SAM" id="Phobius"/>
    </source>
</evidence>
<evidence type="ECO:0000256" key="4">
    <source>
        <dbReference type="ARBA" id="ARBA00022475"/>
    </source>
</evidence>
<organism evidence="14 15">
    <name type="scientific">Criibacterium bergeronii</name>
    <dbReference type="NCBI Taxonomy" id="1871336"/>
    <lineage>
        <taxon>Bacteria</taxon>
        <taxon>Bacillati</taxon>
        <taxon>Bacillota</taxon>
        <taxon>Clostridia</taxon>
        <taxon>Peptostreptococcales</taxon>
        <taxon>Filifactoraceae</taxon>
        <taxon>Criibacterium</taxon>
    </lineage>
</organism>
<comment type="caution">
    <text evidence="14">The sequence shown here is derived from an EMBL/GenBank/DDBJ whole genome shotgun (WGS) entry which is preliminary data.</text>
</comment>
<dbReference type="PANTHER" id="PTHR45453:SF2">
    <property type="entry name" value="HISTIDINE KINASE"/>
    <property type="match status" value="1"/>
</dbReference>
<evidence type="ECO:0000256" key="9">
    <source>
        <dbReference type="ARBA" id="ARBA00023012"/>
    </source>
</evidence>
<feature type="transmembrane region" description="Helical" evidence="12">
    <location>
        <begin position="14"/>
        <end position="31"/>
    </location>
</feature>
<evidence type="ECO:0000256" key="1">
    <source>
        <dbReference type="ARBA" id="ARBA00000085"/>
    </source>
</evidence>
<evidence type="ECO:0000256" key="7">
    <source>
        <dbReference type="ARBA" id="ARBA00022777"/>
    </source>
</evidence>
<evidence type="ECO:0000259" key="13">
    <source>
        <dbReference type="PROSITE" id="PS50109"/>
    </source>
</evidence>
<keyword evidence="4" id="KW-1003">Cell membrane</keyword>
<sequence>MQIYNFLISKSKEFILFLSLLSVSIILTILFDIQIQFLITLLISQFLVFLYYMIIAFTSYKKVQDKDKLLHELEQALREEKEQNLRYKNKLDDYFLTWIHQIKTPITSLNLIANNFSLEDKNTIKIIALSIENYTQMALSYLKLGDFSADMDIKEVDISEVVKALIRKYKLNFISTKTPLDFEDFKKITISDKKYLSLMLEQILNNALKFANGKKIIIKYNFCENYLMIKDLGIGIDKHKIEKIFDRGYSASYGVNENKSTGIGLYLVKQISNKLGHKVAVYSEVNIYTEFRIYFD</sequence>
<evidence type="ECO:0000313" key="15">
    <source>
        <dbReference type="Proteomes" id="UP000093352"/>
    </source>
</evidence>
<accession>A0A371ILY1</accession>
<dbReference type="GO" id="GO:0000155">
    <property type="term" value="F:phosphorelay sensor kinase activity"/>
    <property type="evidence" value="ECO:0007669"/>
    <property type="project" value="TreeGrafter"/>
</dbReference>
<keyword evidence="15" id="KW-1185">Reference proteome</keyword>
<dbReference type="SMART" id="SM00387">
    <property type="entry name" value="HATPase_c"/>
    <property type="match status" value="1"/>
</dbReference>
<reference evidence="14 15" key="1">
    <citation type="journal article" date="2016" name="Genome Announc.">
        <title>Draft Genome Sequence of Criibacterium bergeronii gen. nov., sp. nov., Strain CCRI-22567T, Isolated from a Vaginal Sample from a Woman with Bacterial Vaginosis.</title>
        <authorList>
            <person name="Maheux A.F."/>
            <person name="Berube E."/>
            <person name="Boudreau D.K."/>
            <person name="Raymond F."/>
            <person name="Corbeil J."/>
            <person name="Roy P.H."/>
            <person name="Boissinot M."/>
            <person name="Omar R.F."/>
        </authorList>
    </citation>
    <scope>NUCLEOTIDE SEQUENCE [LARGE SCALE GENOMIC DNA]</scope>
    <source>
        <strain evidence="14 15">CCRI-22567</strain>
    </source>
</reference>
<dbReference type="EC" id="2.7.13.3" evidence="3"/>
<dbReference type="InterPro" id="IPR005467">
    <property type="entry name" value="His_kinase_dom"/>
</dbReference>
<evidence type="ECO:0000313" key="14">
    <source>
        <dbReference type="EMBL" id="RDY21513.1"/>
    </source>
</evidence>
<protein>
    <recommendedName>
        <fullName evidence="3">histidine kinase</fullName>
        <ecNumber evidence="3">2.7.13.3</ecNumber>
    </recommendedName>
</protein>
<keyword evidence="5" id="KW-0808">Transferase</keyword>
<comment type="subcellular location">
    <subcellularLocation>
        <location evidence="2">Cell membrane</location>
        <topology evidence="2">Multi-pass membrane protein</topology>
    </subcellularLocation>
</comment>
<dbReference type="STRING" id="1871336.BBG48_02100"/>
<dbReference type="GO" id="GO:0005886">
    <property type="term" value="C:plasma membrane"/>
    <property type="evidence" value="ECO:0007669"/>
    <property type="project" value="UniProtKB-SubCell"/>
</dbReference>
<keyword evidence="7 14" id="KW-0418">Kinase</keyword>